<gene>
    <name evidence="1" type="ORF">QE375_003084</name>
</gene>
<keyword evidence="2" id="KW-1185">Reference proteome</keyword>
<evidence type="ECO:0000313" key="1">
    <source>
        <dbReference type="EMBL" id="MDR6143530.1"/>
    </source>
</evidence>
<evidence type="ECO:0000313" key="2">
    <source>
        <dbReference type="Proteomes" id="UP001249291"/>
    </source>
</evidence>
<reference evidence="1 2" key="1">
    <citation type="submission" date="2023-08" db="EMBL/GenBank/DDBJ databases">
        <title>Functional and genomic diversity of the sorghum phyllosphere microbiome.</title>
        <authorList>
            <person name="Shade A."/>
        </authorList>
    </citation>
    <scope>NUCLEOTIDE SEQUENCE [LARGE SCALE GENOMIC DNA]</scope>
    <source>
        <strain evidence="1 2">SORGH_AS_0445</strain>
    </source>
</reference>
<organism evidence="1 2">
    <name type="scientific">Microbacterium foliorum</name>
    <dbReference type="NCBI Taxonomy" id="104336"/>
    <lineage>
        <taxon>Bacteria</taxon>
        <taxon>Bacillati</taxon>
        <taxon>Actinomycetota</taxon>
        <taxon>Actinomycetes</taxon>
        <taxon>Micrococcales</taxon>
        <taxon>Microbacteriaceae</taxon>
        <taxon>Microbacterium</taxon>
    </lineage>
</organism>
<proteinExistence type="predicted"/>
<accession>A0ABU1HU02</accession>
<dbReference type="Proteomes" id="UP001249291">
    <property type="component" value="Unassembled WGS sequence"/>
</dbReference>
<sequence>MDAVSCRYIQTHSTVATAARIRFSTTTATHSGRPIAYSSALRGIALGCFIVPASSEDRKFS</sequence>
<dbReference type="EMBL" id="JAVIZQ010000001">
    <property type="protein sequence ID" value="MDR6143530.1"/>
    <property type="molecule type" value="Genomic_DNA"/>
</dbReference>
<name>A0ABU1HU02_9MICO</name>
<protein>
    <submittedName>
        <fullName evidence="1">Uncharacterized protein</fullName>
    </submittedName>
</protein>
<comment type="caution">
    <text evidence="1">The sequence shown here is derived from an EMBL/GenBank/DDBJ whole genome shotgun (WGS) entry which is preliminary data.</text>
</comment>